<dbReference type="PRINTS" id="PR00455">
    <property type="entry name" value="HTHTETR"/>
</dbReference>
<dbReference type="OrthoDB" id="9814200at2"/>
<dbReference type="InterPro" id="IPR050109">
    <property type="entry name" value="HTH-type_TetR-like_transc_reg"/>
</dbReference>
<dbReference type="InterPro" id="IPR041490">
    <property type="entry name" value="KstR2_TetR_C"/>
</dbReference>
<keyword evidence="9" id="KW-1185">Reference proteome</keyword>
<reference evidence="9" key="3">
    <citation type="submission" date="2015-08" db="EMBL/GenBank/DDBJ databases">
        <title>Draft Genome Sequence of a Heterotrophic Facultative Anaerobic Bacterium Ardenticatena maritima Strain 110S.</title>
        <authorList>
            <person name="Kawaichi S."/>
            <person name="Yoshida T."/>
            <person name="Sako Y."/>
            <person name="Nakamura R."/>
        </authorList>
    </citation>
    <scope>NUCLEOTIDE SEQUENCE [LARGE SCALE GENOMIC DNA]</scope>
    <source>
        <strain evidence="9">110S</strain>
    </source>
</reference>
<evidence type="ECO:0000256" key="5">
    <source>
        <dbReference type="PROSITE-ProRule" id="PRU00335"/>
    </source>
</evidence>
<evidence type="ECO:0000259" key="6">
    <source>
        <dbReference type="PROSITE" id="PS50977"/>
    </source>
</evidence>
<dbReference type="Pfam" id="PF17932">
    <property type="entry name" value="TetR_C_24"/>
    <property type="match status" value="1"/>
</dbReference>
<dbReference type="PANTHER" id="PTHR30055:SF175">
    <property type="entry name" value="HTH-TYPE TRANSCRIPTIONAL REPRESSOR KSTR2"/>
    <property type="match status" value="1"/>
</dbReference>
<evidence type="ECO:0000256" key="1">
    <source>
        <dbReference type="ARBA" id="ARBA00022491"/>
    </source>
</evidence>
<dbReference type="Gene3D" id="1.10.10.60">
    <property type="entry name" value="Homeodomain-like"/>
    <property type="match status" value="1"/>
</dbReference>
<dbReference type="EMBL" id="BBZA01000106">
    <property type="protein sequence ID" value="GAP63037.1"/>
    <property type="molecule type" value="Genomic_DNA"/>
</dbReference>
<organism evidence="7 9">
    <name type="scientific">Ardenticatena maritima</name>
    <dbReference type="NCBI Taxonomy" id="872965"/>
    <lineage>
        <taxon>Bacteria</taxon>
        <taxon>Bacillati</taxon>
        <taxon>Chloroflexota</taxon>
        <taxon>Ardenticatenia</taxon>
        <taxon>Ardenticatenales</taxon>
        <taxon>Ardenticatenaceae</taxon>
        <taxon>Ardenticatena</taxon>
    </lineage>
</organism>
<dbReference type="InterPro" id="IPR001647">
    <property type="entry name" value="HTH_TetR"/>
</dbReference>
<gene>
    <name evidence="7" type="ORF">ARMA_1460</name>
    <name evidence="8" type="ORF">SE16_13360</name>
</gene>
<feature type="domain" description="HTH tetR-type" evidence="6">
    <location>
        <begin position="4"/>
        <end position="64"/>
    </location>
</feature>
<dbReference type="InterPro" id="IPR036271">
    <property type="entry name" value="Tet_transcr_reg_TetR-rel_C_sf"/>
</dbReference>
<keyword evidence="3 5" id="KW-0238">DNA-binding</keyword>
<evidence type="ECO:0000256" key="2">
    <source>
        <dbReference type="ARBA" id="ARBA00023015"/>
    </source>
</evidence>
<dbReference type="PANTHER" id="PTHR30055">
    <property type="entry name" value="HTH-TYPE TRANSCRIPTIONAL REGULATOR RUTR"/>
    <property type="match status" value="1"/>
</dbReference>
<dbReference type="SUPFAM" id="SSF46689">
    <property type="entry name" value="Homeodomain-like"/>
    <property type="match status" value="1"/>
</dbReference>
<dbReference type="STRING" id="872965.SE16_13360"/>
<dbReference type="GO" id="GO:0000976">
    <property type="term" value="F:transcription cis-regulatory region binding"/>
    <property type="evidence" value="ECO:0007669"/>
    <property type="project" value="TreeGrafter"/>
</dbReference>
<feature type="DNA-binding region" description="H-T-H motif" evidence="5">
    <location>
        <begin position="27"/>
        <end position="46"/>
    </location>
</feature>
<accession>A0A0M9UCK4</accession>
<evidence type="ECO:0000313" key="7">
    <source>
        <dbReference type="EMBL" id="GAP63037.1"/>
    </source>
</evidence>
<dbReference type="RefSeq" id="WP_054492907.1">
    <property type="nucleotide sequence ID" value="NZ_BBZA01000106.1"/>
</dbReference>
<dbReference type="InterPro" id="IPR009057">
    <property type="entry name" value="Homeodomain-like_sf"/>
</dbReference>
<protein>
    <recommendedName>
        <fullName evidence="6">HTH tetR-type domain-containing protein</fullName>
    </recommendedName>
</protein>
<evidence type="ECO:0000256" key="3">
    <source>
        <dbReference type="ARBA" id="ARBA00023125"/>
    </source>
</evidence>
<dbReference type="PROSITE" id="PS50977">
    <property type="entry name" value="HTH_TETR_2"/>
    <property type="match status" value="1"/>
</dbReference>
<dbReference type="Pfam" id="PF00440">
    <property type="entry name" value="TetR_N"/>
    <property type="match status" value="1"/>
</dbReference>
<evidence type="ECO:0000313" key="8">
    <source>
        <dbReference type="EMBL" id="KPL86314.1"/>
    </source>
</evidence>
<dbReference type="GO" id="GO:0003700">
    <property type="term" value="F:DNA-binding transcription factor activity"/>
    <property type="evidence" value="ECO:0007669"/>
    <property type="project" value="TreeGrafter"/>
</dbReference>
<dbReference type="SUPFAM" id="SSF48498">
    <property type="entry name" value="Tetracyclin repressor-like, C-terminal domain"/>
    <property type="match status" value="1"/>
</dbReference>
<proteinExistence type="predicted"/>
<name>A0A0M9UCK4_9CHLR</name>
<keyword evidence="4" id="KW-0804">Transcription</keyword>
<keyword evidence="1" id="KW-0678">Repressor</keyword>
<evidence type="ECO:0000313" key="9">
    <source>
        <dbReference type="Proteomes" id="UP000037784"/>
    </source>
</evidence>
<reference evidence="8 10" key="2">
    <citation type="submission" date="2015-07" db="EMBL/GenBank/DDBJ databases">
        <title>Whole genome sequence of Ardenticatena maritima DSM 23922.</title>
        <authorList>
            <person name="Hemp J."/>
            <person name="Ward L.M."/>
            <person name="Pace L.A."/>
            <person name="Fischer W.W."/>
        </authorList>
    </citation>
    <scope>NUCLEOTIDE SEQUENCE [LARGE SCALE GENOMIC DNA]</scope>
    <source>
        <strain evidence="8 10">110S</strain>
    </source>
</reference>
<sequence length="199" mass="23409">MPYGERKTQIIETAAQLFSERGYHATSVRDIAAALDLQGGSLYAHIQSKEEVLWLIVERAAEQFFEAVRPLAESDLPPDEKLRRAVHAHIRVITDDLAAATVYFHEWRFLEEEHRNTFLEQRREYEHLWREMVREGMEKGVLRNDEDPKYMAILILSAMNWLYHWYRPDGPLSPDEIAERFWRMLLEGLQAPVFEVPTA</sequence>
<dbReference type="Proteomes" id="UP000050502">
    <property type="component" value="Unassembled WGS sequence"/>
</dbReference>
<dbReference type="InParanoid" id="A0A0M9UCK4"/>
<dbReference type="AlphaFoldDB" id="A0A0M9UCK4"/>
<reference evidence="7 9" key="1">
    <citation type="journal article" date="2015" name="Genome Announc.">
        <title>Draft Genome Sequence of a Heterotrophic Facultative Anaerobic Thermophilic Bacterium, Ardenticatena maritima Strain 110ST.</title>
        <authorList>
            <person name="Kawaichi S."/>
            <person name="Yoshida T."/>
            <person name="Sako Y."/>
            <person name="Nakamura R."/>
        </authorList>
    </citation>
    <scope>NUCLEOTIDE SEQUENCE [LARGE SCALE GENOMIC DNA]</scope>
    <source>
        <strain evidence="7 9">110S</strain>
    </source>
</reference>
<dbReference type="Proteomes" id="UP000037784">
    <property type="component" value="Unassembled WGS sequence"/>
</dbReference>
<keyword evidence="2" id="KW-0805">Transcription regulation</keyword>
<dbReference type="EMBL" id="LGKN01000009">
    <property type="protein sequence ID" value="KPL86314.1"/>
    <property type="molecule type" value="Genomic_DNA"/>
</dbReference>
<dbReference type="Gene3D" id="1.10.357.10">
    <property type="entry name" value="Tetracycline Repressor, domain 2"/>
    <property type="match status" value="1"/>
</dbReference>
<dbReference type="PATRIC" id="fig|872965.6.peg.2310"/>
<comment type="caution">
    <text evidence="7">The sequence shown here is derived from an EMBL/GenBank/DDBJ whole genome shotgun (WGS) entry which is preliminary data.</text>
</comment>
<evidence type="ECO:0000313" key="10">
    <source>
        <dbReference type="Proteomes" id="UP000050502"/>
    </source>
</evidence>
<evidence type="ECO:0000256" key="4">
    <source>
        <dbReference type="ARBA" id="ARBA00023163"/>
    </source>
</evidence>